<dbReference type="EMBL" id="NDXW01000001">
    <property type="protein sequence ID" value="RDH44463.1"/>
    <property type="molecule type" value="Genomic_DNA"/>
</dbReference>
<feature type="transmembrane region" description="Helical" evidence="1">
    <location>
        <begin position="127"/>
        <end position="153"/>
    </location>
</feature>
<organism evidence="2 3">
    <name type="scientific">Zooshikella ganghwensis</name>
    <dbReference type="NCBI Taxonomy" id="202772"/>
    <lineage>
        <taxon>Bacteria</taxon>
        <taxon>Pseudomonadati</taxon>
        <taxon>Pseudomonadota</taxon>
        <taxon>Gammaproteobacteria</taxon>
        <taxon>Oceanospirillales</taxon>
        <taxon>Zooshikellaceae</taxon>
        <taxon>Zooshikella</taxon>
    </lineage>
</organism>
<name>A0A4P9VM92_9GAMM</name>
<gene>
    <name evidence="2" type="ORF">B9G39_14020</name>
</gene>
<keyword evidence="1" id="KW-1133">Transmembrane helix</keyword>
<evidence type="ECO:0000313" key="3">
    <source>
        <dbReference type="Proteomes" id="UP000257039"/>
    </source>
</evidence>
<protein>
    <submittedName>
        <fullName evidence="2">Uncharacterized protein</fullName>
    </submittedName>
</protein>
<proteinExistence type="predicted"/>
<evidence type="ECO:0000313" key="2">
    <source>
        <dbReference type="EMBL" id="RDH44463.1"/>
    </source>
</evidence>
<dbReference type="Proteomes" id="UP000257039">
    <property type="component" value="Unassembled WGS sequence"/>
</dbReference>
<feature type="transmembrane region" description="Helical" evidence="1">
    <location>
        <begin position="57"/>
        <end position="74"/>
    </location>
</feature>
<keyword evidence="3" id="KW-1185">Reference proteome</keyword>
<comment type="caution">
    <text evidence="2">The sequence shown here is derived from an EMBL/GenBank/DDBJ whole genome shotgun (WGS) entry which is preliminary data.</text>
</comment>
<feature type="transmembrane region" description="Helical" evidence="1">
    <location>
        <begin position="86"/>
        <end position="107"/>
    </location>
</feature>
<reference evidence="2 3" key="1">
    <citation type="submission" date="2017-04" db="EMBL/GenBank/DDBJ databases">
        <title>Draft genome sequence of Zooshikella ganghwensis VG4 isolated from Red Sea sediments.</title>
        <authorList>
            <person name="Rehman Z."/>
            <person name="Alam I."/>
            <person name="Kamau A."/>
            <person name="Bajic V."/>
            <person name="Leiknes T."/>
        </authorList>
    </citation>
    <scope>NUCLEOTIDE SEQUENCE [LARGE SCALE GENOMIC DNA]</scope>
    <source>
        <strain evidence="2 3">VG4</strain>
    </source>
</reference>
<accession>A0A4P9VM92</accession>
<evidence type="ECO:0000256" key="1">
    <source>
        <dbReference type="SAM" id="Phobius"/>
    </source>
</evidence>
<sequence>MVWCLLIATFFKLLSLTISTEECRVWVLNSYWLKKIFFLPFLEKNILLSDCPSRKSIFIFYFWPCFFVWGWLILFKHDFIKKNVKVTFRTVFGMLFYFIAALSYFWFVPNSFSGHYNSVFEKLVFEWEWVTVVFSNVFLFMLFIPMSFFCFVIRKKWY</sequence>
<dbReference type="AlphaFoldDB" id="A0A4P9VM92"/>
<keyword evidence="1" id="KW-0472">Membrane</keyword>
<keyword evidence="1" id="KW-0812">Transmembrane</keyword>